<name>A0ABN8N560_9CNID</name>
<evidence type="ECO:0000313" key="1">
    <source>
        <dbReference type="EMBL" id="CAH3043168.1"/>
    </source>
</evidence>
<dbReference type="PANTHER" id="PTHR47018:SF2">
    <property type="entry name" value="TESMIN_TSO1-LIKE CXC DOMAIN-CONTAINING PROTEIN"/>
    <property type="match status" value="1"/>
</dbReference>
<protein>
    <submittedName>
        <fullName evidence="1">Uncharacterized protein</fullName>
    </submittedName>
</protein>
<organism evidence="1 2">
    <name type="scientific">Porites lobata</name>
    <dbReference type="NCBI Taxonomy" id="104759"/>
    <lineage>
        <taxon>Eukaryota</taxon>
        <taxon>Metazoa</taxon>
        <taxon>Cnidaria</taxon>
        <taxon>Anthozoa</taxon>
        <taxon>Hexacorallia</taxon>
        <taxon>Scleractinia</taxon>
        <taxon>Fungiina</taxon>
        <taxon>Poritidae</taxon>
        <taxon>Porites</taxon>
    </lineage>
</organism>
<gene>
    <name evidence="1" type="ORF">PLOB_00002568</name>
</gene>
<comment type="caution">
    <text evidence="1">The sequence shown here is derived from an EMBL/GenBank/DDBJ whole genome shotgun (WGS) entry which is preliminary data.</text>
</comment>
<sequence length="181" mass="20292">FGNPFLEDCPKLIALDTRNCADESVVHTVRTIGEIGIRQYKKYVSSVIDNRTAALHDALSRNSLTLFQRQHPKQVCKAVQTLTVKSDLIECLTKGITQNLPPESYAVKVFHRAAFVHALPVSSVSTFDEYAKAVFMPFVIGALSNTSKTDIVWDYYRPESLKDVTRRKRGKGVRKKVAGHV</sequence>
<reference evidence="1 2" key="1">
    <citation type="submission" date="2022-05" db="EMBL/GenBank/DDBJ databases">
        <authorList>
            <consortium name="Genoscope - CEA"/>
            <person name="William W."/>
        </authorList>
    </citation>
    <scope>NUCLEOTIDE SEQUENCE [LARGE SCALE GENOMIC DNA]</scope>
</reference>
<accession>A0ABN8N560</accession>
<dbReference type="EMBL" id="CALNXK010000011">
    <property type="protein sequence ID" value="CAH3043168.1"/>
    <property type="molecule type" value="Genomic_DNA"/>
</dbReference>
<dbReference type="PANTHER" id="PTHR47018">
    <property type="entry name" value="CXC DOMAIN-CONTAINING PROTEIN-RELATED"/>
    <property type="match status" value="1"/>
</dbReference>
<feature type="non-terminal residue" evidence="1">
    <location>
        <position position="1"/>
    </location>
</feature>
<proteinExistence type="predicted"/>
<keyword evidence="2" id="KW-1185">Reference proteome</keyword>
<evidence type="ECO:0000313" key="2">
    <source>
        <dbReference type="Proteomes" id="UP001159405"/>
    </source>
</evidence>
<dbReference type="Proteomes" id="UP001159405">
    <property type="component" value="Unassembled WGS sequence"/>
</dbReference>
<feature type="non-terminal residue" evidence="1">
    <location>
        <position position="181"/>
    </location>
</feature>